<comment type="caution">
    <text evidence="1">The sequence shown here is derived from an EMBL/GenBank/DDBJ whole genome shotgun (WGS) entry which is preliminary data.</text>
</comment>
<proteinExistence type="predicted"/>
<dbReference type="RefSeq" id="WP_188385298.1">
    <property type="nucleotide sequence ID" value="NZ_BMEY01000015.1"/>
</dbReference>
<dbReference type="Gene3D" id="3.30.110.170">
    <property type="entry name" value="Protein of unknown function (DUF541), domain 1"/>
    <property type="match status" value="1"/>
</dbReference>
<evidence type="ECO:0000313" key="1">
    <source>
        <dbReference type="EMBL" id="GGA83284.1"/>
    </source>
</evidence>
<name>A0A916S6N2_9BACI</name>
<dbReference type="Gene3D" id="3.30.70.2970">
    <property type="entry name" value="Protein of unknown function (DUF541), domain 2"/>
    <property type="match status" value="1"/>
</dbReference>
<dbReference type="AlphaFoldDB" id="A0A916S6N2"/>
<reference evidence="1" key="2">
    <citation type="submission" date="2020-09" db="EMBL/GenBank/DDBJ databases">
        <authorList>
            <person name="Sun Q."/>
            <person name="Zhou Y."/>
        </authorList>
    </citation>
    <scope>NUCLEOTIDE SEQUENCE</scope>
    <source>
        <strain evidence="1">CGMCC 1.12408</strain>
    </source>
</reference>
<evidence type="ECO:0008006" key="3">
    <source>
        <dbReference type="Google" id="ProtNLM"/>
    </source>
</evidence>
<dbReference type="PANTHER" id="PTHR34387:SF1">
    <property type="entry name" value="PERIPLASMIC IMMUNOGENIC PROTEIN"/>
    <property type="match status" value="1"/>
</dbReference>
<dbReference type="GO" id="GO:0006974">
    <property type="term" value="P:DNA damage response"/>
    <property type="evidence" value="ECO:0007669"/>
    <property type="project" value="TreeGrafter"/>
</dbReference>
<evidence type="ECO:0000313" key="2">
    <source>
        <dbReference type="Proteomes" id="UP000613512"/>
    </source>
</evidence>
<dbReference type="Pfam" id="PF04402">
    <property type="entry name" value="SIMPL"/>
    <property type="match status" value="1"/>
</dbReference>
<accession>A0A916S6N2</accession>
<sequence>MYYYLNPYHRQFPNRNNRNTVKVLGEGTVMVQPDQASVVLGVVTEGKDLQQVQTINAERTRNVINALINSGIAQEDIQTSEFRIDILYNFENGIQTLRGYQVTNLLTVLIKDINKVGEIVDIAVEQGANTVRNINMTVSNQDVYYRQALGNAIIDAQEKAQVIAKTLDVTVNPLPIRLRELTGNSSEPPRPFVLGASTEKGVTTPIEPGQYKIIAQVEAEFTY</sequence>
<reference evidence="1" key="1">
    <citation type="journal article" date="2014" name="Int. J. Syst. Evol. Microbiol.">
        <title>Complete genome sequence of Corynebacterium casei LMG S-19264T (=DSM 44701T), isolated from a smear-ripened cheese.</title>
        <authorList>
            <consortium name="US DOE Joint Genome Institute (JGI-PGF)"/>
            <person name="Walter F."/>
            <person name="Albersmeier A."/>
            <person name="Kalinowski J."/>
            <person name="Ruckert C."/>
        </authorList>
    </citation>
    <scope>NUCLEOTIDE SEQUENCE</scope>
    <source>
        <strain evidence="1">CGMCC 1.12408</strain>
    </source>
</reference>
<dbReference type="Proteomes" id="UP000613512">
    <property type="component" value="Unassembled WGS sequence"/>
</dbReference>
<dbReference type="EMBL" id="BMEY01000015">
    <property type="protein sequence ID" value="GGA83284.1"/>
    <property type="molecule type" value="Genomic_DNA"/>
</dbReference>
<dbReference type="PANTHER" id="PTHR34387">
    <property type="entry name" value="SLR1258 PROTEIN"/>
    <property type="match status" value="1"/>
</dbReference>
<keyword evidence="2" id="KW-1185">Reference proteome</keyword>
<dbReference type="InterPro" id="IPR007497">
    <property type="entry name" value="SIMPL/DUF541"/>
</dbReference>
<protein>
    <recommendedName>
        <fullName evidence="3">DUF541 domain-containing protein</fullName>
    </recommendedName>
</protein>
<gene>
    <name evidence="1" type="ORF">GCM10008025_28050</name>
</gene>
<organism evidence="1 2">
    <name type="scientific">Ornithinibacillus halotolerans</name>
    <dbReference type="NCBI Taxonomy" id="1274357"/>
    <lineage>
        <taxon>Bacteria</taxon>
        <taxon>Bacillati</taxon>
        <taxon>Bacillota</taxon>
        <taxon>Bacilli</taxon>
        <taxon>Bacillales</taxon>
        <taxon>Bacillaceae</taxon>
        <taxon>Ornithinibacillus</taxon>
    </lineage>
</organism>
<dbReference type="InterPro" id="IPR052022">
    <property type="entry name" value="26kDa_periplasmic_antigen"/>
</dbReference>